<dbReference type="AlphaFoldDB" id="A0A843UGW7"/>
<comment type="caution">
    <text evidence="4">The sequence shown here is derived from an EMBL/GenBank/DDBJ whole genome shotgun (WGS) entry which is preliminary data.</text>
</comment>
<keyword evidence="2" id="KW-0808">Transferase</keyword>
<organism evidence="4 5">
    <name type="scientific">Colocasia esculenta</name>
    <name type="common">Wild taro</name>
    <name type="synonym">Arum esculentum</name>
    <dbReference type="NCBI Taxonomy" id="4460"/>
    <lineage>
        <taxon>Eukaryota</taxon>
        <taxon>Viridiplantae</taxon>
        <taxon>Streptophyta</taxon>
        <taxon>Embryophyta</taxon>
        <taxon>Tracheophyta</taxon>
        <taxon>Spermatophyta</taxon>
        <taxon>Magnoliopsida</taxon>
        <taxon>Liliopsida</taxon>
        <taxon>Araceae</taxon>
        <taxon>Aroideae</taxon>
        <taxon>Colocasieae</taxon>
        <taxon>Colocasia</taxon>
    </lineage>
</organism>
<keyword evidence="3" id="KW-0012">Acyltransferase</keyword>
<comment type="similarity">
    <text evidence="1">Belongs to the plant acyltransferase family.</text>
</comment>
<sequence length="437" mass="47864">MGKVEGRAVQVVRCSTVVPEVETPRHSLWLSNLDLAAMPDYTALFWVYRPNGDPDFFSRERLKTSLSRALVAFYPLAGRIVNGPGGRLEISCDGEGVPFAEAEADCSIDGFGEFVPGPEIRNMLAPPAPSTAPPFLPLLLQVTSFGCGGITLGVTLNHAAVDGHAFYHFLGTWAAISRGTVDHLFPPFLDRGLLRARSPPEVVVEPPVYRLTTSQEPPPEEAKPFSTVMFVLSKDQLAVLRVSCGVRCSTFTAVAAHAWRCVCKARALDEDKQTRLHLLVDARSRLDPPLPRGFFGNGAFRMHMAVRVGDVVSGPPEATANTIHEVTSRLGDEHMRSLVDFLELQEDLGKFSRLSQHLPATDLCAVSWLGLPIYEADFGWGRPVLKRRACLLRGGVVYILRNPGNEGGVTLILSLETESMAAFEKVFYHGLKGYPKM</sequence>
<dbReference type="OrthoDB" id="671439at2759"/>
<dbReference type="Pfam" id="PF02458">
    <property type="entry name" value="Transferase"/>
    <property type="match status" value="1"/>
</dbReference>
<evidence type="ECO:0000256" key="2">
    <source>
        <dbReference type="ARBA" id="ARBA00022679"/>
    </source>
</evidence>
<protein>
    <submittedName>
        <fullName evidence="4">Uncharacterized protein</fullName>
    </submittedName>
</protein>
<evidence type="ECO:0000256" key="3">
    <source>
        <dbReference type="ARBA" id="ARBA00023315"/>
    </source>
</evidence>
<dbReference type="InterPro" id="IPR050317">
    <property type="entry name" value="Plant_Fungal_Acyltransferase"/>
</dbReference>
<dbReference type="GO" id="GO:0016747">
    <property type="term" value="F:acyltransferase activity, transferring groups other than amino-acyl groups"/>
    <property type="evidence" value="ECO:0007669"/>
    <property type="project" value="TreeGrafter"/>
</dbReference>
<evidence type="ECO:0000256" key="1">
    <source>
        <dbReference type="ARBA" id="ARBA00009861"/>
    </source>
</evidence>
<dbReference type="Proteomes" id="UP000652761">
    <property type="component" value="Unassembled WGS sequence"/>
</dbReference>
<dbReference type="Gene3D" id="3.30.559.10">
    <property type="entry name" value="Chloramphenicol acetyltransferase-like domain"/>
    <property type="match status" value="2"/>
</dbReference>
<evidence type="ECO:0000313" key="4">
    <source>
        <dbReference type="EMBL" id="MQL80383.1"/>
    </source>
</evidence>
<dbReference type="PANTHER" id="PTHR31642">
    <property type="entry name" value="TRICHOTHECENE 3-O-ACETYLTRANSFERASE"/>
    <property type="match status" value="1"/>
</dbReference>
<accession>A0A843UGW7</accession>
<dbReference type="InterPro" id="IPR023213">
    <property type="entry name" value="CAT-like_dom_sf"/>
</dbReference>
<keyword evidence="5" id="KW-1185">Reference proteome</keyword>
<evidence type="ECO:0000313" key="5">
    <source>
        <dbReference type="Proteomes" id="UP000652761"/>
    </source>
</evidence>
<dbReference type="PANTHER" id="PTHR31642:SF138">
    <property type="entry name" value="PUTRESCINE HYDROXYCINNAMOYLTRANSFERASE 1"/>
    <property type="match status" value="1"/>
</dbReference>
<name>A0A843UGW7_COLES</name>
<reference evidence="4" key="1">
    <citation type="submission" date="2017-07" db="EMBL/GenBank/DDBJ databases">
        <title>Taro Niue Genome Assembly and Annotation.</title>
        <authorList>
            <person name="Atibalentja N."/>
            <person name="Keating K."/>
            <person name="Fields C.J."/>
        </authorList>
    </citation>
    <scope>NUCLEOTIDE SEQUENCE</scope>
    <source>
        <strain evidence="4">Niue_2</strain>
        <tissue evidence="4">Leaf</tissue>
    </source>
</reference>
<proteinExistence type="inferred from homology"/>
<gene>
    <name evidence="4" type="ORF">Taro_012818</name>
</gene>
<dbReference type="EMBL" id="NMUH01000504">
    <property type="protein sequence ID" value="MQL80383.1"/>
    <property type="molecule type" value="Genomic_DNA"/>
</dbReference>